<dbReference type="AlphaFoldDB" id="A0A5J6PWF2"/>
<dbReference type="Pfam" id="PF21593">
    <property type="entry name" value="DUF6853"/>
    <property type="match status" value="1"/>
</dbReference>
<proteinExistence type="predicted"/>
<evidence type="ECO:0000313" key="2">
    <source>
        <dbReference type="Proteomes" id="UP000325713"/>
    </source>
</evidence>
<organism evidence="1 2">
    <name type="scientific">Neisseria zalophi</name>
    <dbReference type="NCBI Taxonomy" id="640030"/>
    <lineage>
        <taxon>Bacteria</taxon>
        <taxon>Pseudomonadati</taxon>
        <taxon>Pseudomonadota</taxon>
        <taxon>Betaproteobacteria</taxon>
        <taxon>Neisseriales</taxon>
        <taxon>Neisseriaceae</taxon>
        <taxon>Neisseria</taxon>
    </lineage>
</organism>
<evidence type="ECO:0000313" key="1">
    <source>
        <dbReference type="EMBL" id="QEY27128.1"/>
    </source>
</evidence>
<protein>
    <submittedName>
        <fullName evidence="1">Uncharacterized protein</fullName>
    </submittedName>
</protein>
<dbReference type="EMBL" id="CP031700">
    <property type="protein sequence ID" value="QEY27128.1"/>
    <property type="molecule type" value="Genomic_DNA"/>
</dbReference>
<gene>
    <name evidence="1" type="ORF">D0T92_03620</name>
</gene>
<keyword evidence="2" id="KW-1185">Reference proteome</keyword>
<dbReference type="Gene3D" id="6.10.290.10">
    <property type="match status" value="1"/>
</dbReference>
<dbReference type="OrthoDB" id="8608130at2"/>
<dbReference type="KEGG" id="nzl:D0T92_03620"/>
<dbReference type="InterPro" id="IPR049276">
    <property type="entry name" value="DUF6853"/>
</dbReference>
<dbReference type="Proteomes" id="UP000325713">
    <property type="component" value="Chromosome"/>
</dbReference>
<accession>A0A5J6PWF2</accession>
<name>A0A5J6PWF2_9NEIS</name>
<sequence length="130" mass="15250">MNDLNSVRDSLRELGLKQGIDLGDEKAIAKFNDEVPFDSRWFDSRWLCCYLEDWNEELEERLHYFFKNMSDYQDAMDKEDIKSATSSFHAALSCAGDVSNIFGYIKNDMVKLLHGEDKTTDFQWPQFNNE</sequence>
<reference evidence="1 2" key="1">
    <citation type="submission" date="2018-08" db="EMBL/GenBank/DDBJ databases">
        <title>Neisseria zalophi ATCC BAA-2455 complete genome.</title>
        <authorList>
            <person name="Veseli I.A."/>
            <person name="Buttler R."/>
            <person name="Mascarenhas dos Santos A.C."/>
            <person name="Pombert J.-F."/>
        </authorList>
    </citation>
    <scope>NUCLEOTIDE SEQUENCE [LARGE SCALE GENOMIC DNA]</scope>
    <source>
        <strain evidence="1 2">ATCC BAA-2455</strain>
    </source>
</reference>